<keyword evidence="2" id="KW-1185">Reference proteome</keyword>
<sequence length="430" mass="51100">MKNKLFKKSKTELNETEQTILEYASSIPEQFNQLELSKSLTNPTYDWLFNISNRKDGKSFNWTILSVELGIKNQFRAIWVARHYTVKNALITQTYKFIEQAYNDKIFKYNPKDFTHINSDFYTTMYYKGEPILLFTDLNVASDLKFSSAVLREYSYIIYDEFLALKGDYTKDEVEKLKTIYQTMNRPPYHKDLGGKIKIVCLGNPVNFSSPLLAYHNMFDMIEETPRNSFTYREKPRKIIYEYNWNENVVREEDTSAFGEDDPMITAQFVKNHTLIADKQLKRIALNSFTIALEECYIKVWYKDQNTFYYEATFYEPDVDYAFTLKDVHKNTTIITNKFYKVENMDKFQRKVKDLRFANNYTRDVIDDSNLMKQLSIKKMIKYHMKTKQVDLTTEQRFLKAEALTKLNNLYNMFEDEINQAKAEKVEVNS</sequence>
<dbReference type="OrthoDB" id="2558at10239"/>
<proteinExistence type="predicted"/>
<dbReference type="GeneID" id="19488288"/>
<organism evidence="1 2">
    <name type="scientific">Lactococcus phage WP-2</name>
    <dbReference type="NCBI Taxonomy" id="1486423"/>
    <lineage>
        <taxon>Viruses</taxon>
        <taxon>Duplodnaviria</taxon>
        <taxon>Heunggongvirae</taxon>
        <taxon>Uroviricota</taxon>
        <taxon>Caudoviricetes</taxon>
        <taxon>Rountreeviridae</taxon>
        <taxon>Negarvirus</taxon>
        <taxon>Negarvirus WP2</taxon>
    </lineage>
</organism>
<dbReference type="RefSeq" id="YP_009032582.1">
    <property type="nucleotide sequence ID" value="NC_024149.1"/>
</dbReference>
<protein>
    <submittedName>
        <fullName evidence="1">Encapsidation protein</fullName>
    </submittedName>
</protein>
<evidence type="ECO:0000313" key="1">
    <source>
        <dbReference type="EMBL" id="AHZ10877.1"/>
    </source>
</evidence>
<evidence type="ECO:0000313" key="2">
    <source>
        <dbReference type="Proteomes" id="UP000026904"/>
    </source>
</evidence>
<dbReference type="KEGG" id="vg:19488288"/>
<dbReference type="EMBL" id="KJ528544">
    <property type="protein sequence ID" value="AHZ10877.1"/>
    <property type="molecule type" value="Genomic_DNA"/>
</dbReference>
<reference evidence="1 2" key="1">
    <citation type="journal article" date="2014" name="Gene">
        <title>Comparative genomic analysis of Lactococcus garvieae phage WP-2, a new member of Picovirinae subfamily of Podoviridae.</title>
        <authorList>
            <person name="Ghasemi S.M."/>
            <person name="Bouzari M."/>
            <person name="Yoon B.H."/>
            <person name="Chang H.I."/>
        </authorList>
    </citation>
    <scope>NUCLEOTIDE SEQUENCE [LARGE SCALE GENOMIC DNA]</scope>
    <source>
        <strain evidence="1">WP-2</strain>
    </source>
</reference>
<gene>
    <name evidence="1" type="ORF">WP2_05</name>
</gene>
<name>A0A024B396_9CAUD</name>
<accession>A0A024B396</accession>
<dbReference type="Proteomes" id="UP000026904">
    <property type="component" value="Segment"/>
</dbReference>